<keyword evidence="7" id="KW-0732">Signal</keyword>
<dbReference type="Pfam" id="PF00528">
    <property type="entry name" value="BPD_transp_1"/>
    <property type="match status" value="1"/>
</dbReference>
<dbReference type="GO" id="GO:1904680">
    <property type="term" value="F:peptide transmembrane transporter activity"/>
    <property type="evidence" value="ECO:0007669"/>
    <property type="project" value="TreeGrafter"/>
</dbReference>
<keyword evidence="8 10" id="KW-1133">Transmembrane helix</keyword>
<dbReference type="KEGG" id="zmm:Zmob_0324"/>
<evidence type="ECO:0000313" key="12">
    <source>
        <dbReference type="EMBL" id="AEH62174.1"/>
    </source>
</evidence>
<reference evidence="12 13" key="1">
    <citation type="journal article" date="2011" name="J. Bacteriol.">
        <title>Genome sequence of the ethanol-producing Zymomonas mobilis subsp. mobilis lectotype strain ATCC 10988.</title>
        <authorList>
            <person name="Pappas K.M."/>
            <person name="Kouvelis V.N."/>
            <person name="Saunders E."/>
            <person name="Brettin T.S."/>
            <person name="Bruce D."/>
            <person name="Detter C."/>
            <person name="Balakireva M."/>
            <person name="Han C.S."/>
            <person name="Savvakis G."/>
            <person name="Kyrpides N.C."/>
            <person name="Typas M.A."/>
        </authorList>
    </citation>
    <scope>NUCLEOTIDE SEQUENCE [LARGE SCALE GENOMIC DNA]</scope>
    <source>
        <strain evidence="13">ATCC 10988 / DSM 424 / CCUG 17860 / LMG 404 / NCIMB 8938 / NRRL B-806 / ZM1</strain>
    </source>
</reference>
<comment type="subcellular location">
    <subcellularLocation>
        <location evidence="2 10">Cell membrane</location>
        <topology evidence="2 10">Multi-pass membrane protein</topology>
    </subcellularLocation>
    <subcellularLocation>
        <location evidence="1">Periplasm</location>
    </subcellularLocation>
</comment>
<feature type="transmembrane region" description="Helical" evidence="10">
    <location>
        <begin position="635"/>
        <end position="661"/>
    </location>
</feature>
<evidence type="ECO:0000259" key="11">
    <source>
        <dbReference type="PROSITE" id="PS50928"/>
    </source>
</evidence>
<dbReference type="EMBL" id="CP002850">
    <property type="protein sequence ID" value="AEH62174.1"/>
    <property type="molecule type" value="Genomic_DNA"/>
</dbReference>
<dbReference type="InterPro" id="IPR000515">
    <property type="entry name" value="MetI-like"/>
</dbReference>
<evidence type="ECO:0000313" key="13">
    <source>
        <dbReference type="Proteomes" id="UP000001494"/>
    </source>
</evidence>
<dbReference type="InterPro" id="IPR035906">
    <property type="entry name" value="MetI-like_sf"/>
</dbReference>
<dbReference type="InterPro" id="IPR045621">
    <property type="entry name" value="BPD_transp_1_N"/>
</dbReference>
<feature type="transmembrane region" description="Helical" evidence="10">
    <location>
        <begin position="817"/>
        <end position="836"/>
    </location>
</feature>
<dbReference type="Gene3D" id="3.10.105.10">
    <property type="entry name" value="Dipeptide-binding Protein, Domain 3"/>
    <property type="match status" value="1"/>
</dbReference>
<dbReference type="CDD" id="cd06261">
    <property type="entry name" value="TM_PBP2"/>
    <property type="match status" value="1"/>
</dbReference>
<dbReference type="PANTHER" id="PTHR30290">
    <property type="entry name" value="PERIPLASMIC BINDING COMPONENT OF ABC TRANSPORTER"/>
    <property type="match status" value="1"/>
</dbReference>
<feature type="transmembrane region" description="Helical" evidence="10">
    <location>
        <begin position="550"/>
        <end position="568"/>
    </location>
</feature>
<evidence type="ECO:0000256" key="3">
    <source>
        <dbReference type="ARBA" id="ARBA00005695"/>
    </source>
</evidence>
<feature type="domain" description="ABC transmembrane type-1" evidence="11">
    <location>
        <begin position="633"/>
        <end position="836"/>
    </location>
</feature>
<dbReference type="Proteomes" id="UP000001494">
    <property type="component" value="Chromosome"/>
</dbReference>
<feature type="transmembrane region" description="Helical" evidence="10">
    <location>
        <begin position="673"/>
        <end position="696"/>
    </location>
</feature>
<dbReference type="Gene3D" id="3.40.190.10">
    <property type="entry name" value="Periplasmic binding protein-like II"/>
    <property type="match status" value="1"/>
</dbReference>
<dbReference type="Gene3D" id="3.90.76.10">
    <property type="entry name" value="Dipeptide-binding Protein, Domain 1"/>
    <property type="match status" value="1"/>
</dbReference>
<accession>A0A0H3G4Y4</accession>
<dbReference type="InterPro" id="IPR039424">
    <property type="entry name" value="SBP_5"/>
</dbReference>
<dbReference type="Pfam" id="PF19300">
    <property type="entry name" value="BPD_transp_1_N"/>
    <property type="match status" value="1"/>
</dbReference>
<evidence type="ECO:0000256" key="4">
    <source>
        <dbReference type="ARBA" id="ARBA00022448"/>
    </source>
</evidence>
<evidence type="ECO:0000256" key="6">
    <source>
        <dbReference type="ARBA" id="ARBA00022692"/>
    </source>
</evidence>
<keyword evidence="4 10" id="KW-0813">Transport</keyword>
<evidence type="ECO:0000256" key="8">
    <source>
        <dbReference type="ARBA" id="ARBA00022989"/>
    </source>
</evidence>
<dbReference type="PROSITE" id="PS50928">
    <property type="entry name" value="ABC_TM1"/>
    <property type="match status" value="1"/>
</dbReference>
<keyword evidence="5" id="KW-1003">Cell membrane</keyword>
<comment type="similarity">
    <text evidence="10">Belongs to the binding-protein-dependent transport system permease family.</text>
</comment>
<evidence type="ECO:0000256" key="9">
    <source>
        <dbReference type="ARBA" id="ARBA00023136"/>
    </source>
</evidence>
<dbReference type="eggNOG" id="COG0747">
    <property type="taxonomic scope" value="Bacteria"/>
</dbReference>
<dbReference type="SUPFAM" id="SSF53850">
    <property type="entry name" value="Periplasmic binding protein-like II"/>
    <property type="match status" value="1"/>
</dbReference>
<dbReference type="Pfam" id="PF00496">
    <property type="entry name" value="SBP_bac_5"/>
    <property type="match status" value="1"/>
</dbReference>
<dbReference type="eggNOG" id="COG0601">
    <property type="taxonomic scope" value="Bacteria"/>
</dbReference>
<dbReference type="AlphaFoldDB" id="A0A0H3G4Y4"/>
<dbReference type="InterPro" id="IPR000914">
    <property type="entry name" value="SBP_5_dom"/>
</dbReference>
<dbReference type="Gene3D" id="1.10.3720.10">
    <property type="entry name" value="MetI-like"/>
    <property type="match status" value="1"/>
</dbReference>
<name>A0A0H3G4Y4_ZYMMA</name>
<sequence precursor="true">MSPIRWITDHIAVFFLFCSAIVSLTPAMAKDTLNIALQMEPPALDVTSGAATIIDDVSYGTLFEGLVRLSANGQIEGWLAKNWTVSPDGKVYLFNLRDKVTFSDGRAFNAATAAYSLNRARDIHSGNVQQEALSIIDRIETPSPFQLRIILKKADSFFLTLLSLPDCAMVSPFSAKNLAISPVGTGAFRFQEWQHGRRIQLVARSDYWGKKPAIKTLNFFFISDALAAYAALKTGQIDFFPDFPVAENLEELADDSRFKVRSFPSEGEVILAFNQNLPIFQNSLLRQAISIAINRPAFVDAVLYGYGRVIGSHFPPQNPDYLDLTAIYPYDPIKAKALLKQAGYPDGLTLTLDLPPSRYATISGQLVADQLEKIGIHVTLHSLEWTTWLDRVYKKHDFQMTVINHAEPFDYRIYDKEGYYFGYHNAQFHQILTRLDQENDAFQRHQKLQSLQKILTLDAANVFLFQYPHLVVFKADLAGLWRGSPTQAFDLTTAYFTDSQGTHNSHLIPSSISWHFGGWLSAALGLILLIVAFRYQLFSISGFLKKSGQFLLASWIASLVIFMAISVLPGDPAEYMMGLQASPRALAALQTEFGLDKPAYIRYINWLTHSLHGDFGSSFSYHLPASDLIAEALNISLPLVLASFCLAATAGFFFGLAIAFFRFRPLRIFLLTLTRLGLSLPAFWIAVLLLYAGLHYHWPLTLENTPSPFGLLTQPAFYWPVIALALPQATWLARAFSQQLQGIEQEDFIMAARARGLSRSQALLRHALRHALPALLPLLALSLPALLTGSIIVENIFYLSGLGRLLLQAIAARDLVLIQAIALLVAMVTLFARFISDLLHLAIDPRLKQP</sequence>
<protein>
    <submittedName>
        <fullName evidence="12">Extracellular solute-binding protein family 5</fullName>
    </submittedName>
</protein>
<evidence type="ECO:0000256" key="1">
    <source>
        <dbReference type="ARBA" id="ARBA00004418"/>
    </source>
</evidence>
<evidence type="ECO:0000256" key="10">
    <source>
        <dbReference type="RuleBase" id="RU363032"/>
    </source>
</evidence>
<evidence type="ECO:0000256" key="7">
    <source>
        <dbReference type="ARBA" id="ARBA00022729"/>
    </source>
</evidence>
<proteinExistence type="inferred from homology"/>
<dbReference type="HOGENOM" id="CLU_343860_0_0_5"/>
<dbReference type="SUPFAM" id="SSF161098">
    <property type="entry name" value="MetI-like"/>
    <property type="match status" value="1"/>
</dbReference>
<comment type="similarity">
    <text evidence="3">Belongs to the bacterial solute-binding protein 5 family.</text>
</comment>
<dbReference type="PANTHER" id="PTHR30290:SF38">
    <property type="entry name" value="D,D-DIPEPTIDE-BINDING PERIPLASMIC PROTEIN DDPA-RELATED"/>
    <property type="match status" value="1"/>
</dbReference>
<gene>
    <name evidence="12" type="ordered locus">Zmob_0324</name>
</gene>
<evidence type="ECO:0000256" key="2">
    <source>
        <dbReference type="ARBA" id="ARBA00004651"/>
    </source>
</evidence>
<dbReference type="GO" id="GO:0015833">
    <property type="term" value="P:peptide transport"/>
    <property type="evidence" value="ECO:0007669"/>
    <property type="project" value="TreeGrafter"/>
</dbReference>
<dbReference type="GO" id="GO:0005886">
    <property type="term" value="C:plasma membrane"/>
    <property type="evidence" value="ECO:0007669"/>
    <property type="project" value="UniProtKB-SubCell"/>
</dbReference>
<keyword evidence="9 10" id="KW-0472">Membrane</keyword>
<organism evidence="12 13">
    <name type="scientific">Zymomonas mobilis subsp. mobilis (strain ATCC 10988 / DSM 424 / LMG 404 / NCIMB 8938 / NRRL B-806 / ZM1)</name>
    <dbReference type="NCBI Taxonomy" id="555217"/>
    <lineage>
        <taxon>Bacteria</taxon>
        <taxon>Pseudomonadati</taxon>
        <taxon>Pseudomonadota</taxon>
        <taxon>Alphaproteobacteria</taxon>
        <taxon>Sphingomonadales</taxon>
        <taxon>Zymomonadaceae</taxon>
        <taxon>Zymomonas</taxon>
    </lineage>
</organism>
<evidence type="ECO:0000256" key="5">
    <source>
        <dbReference type="ARBA" id="ARBA00022475"/>
    </source>
</evidence>
<feature type="transmembrane region" description="Helical" evidence="10">
    <location>
        <begin position="516"/>
        <end position="538"/>
    </location>
</feature>
<keyword evidence="6 10" id="KW-0812">Transmembrane</keyword>
<dbReference type="OrthoDB" id="8144963at2"/>
<feature type="transmembrane region" description="Helical" evidence="10">
    <location>
        <begin position="774"/>
        <end position="797"/>
    </location>
</feature>